<evidence type="ECO:0000313" key="9">
    <source>
        <dbReference type="Proteomes" id="UP000325292"/>
    </source>
</evidence>
<dbReference type="Gene3D" id="2.60.40.4380">
    <property type="entry name" value="Translational regulator CsrA"/>
    <property type="match status" value="1"/>
</dbReference>
<keyword evidence="4 6" id="KW-0810">Translation regulation</keyword>
<comment type="similarity">
    <text evidence="6">Belongs to the CsrA/RsmA family.</text>
</comment>
<reference evidence="8 9" key="1">
    <citation type="journal article" date="2019" name="Sci. Rep.">
        <title>Sulfobacillus thermotolerans: new insights into resistance and metabolic capacities of acidophilic chemolithotrophs.</title>
        <authorList>
            <person name="Panyushkina A.E."/>
            <person name="Babenko V.V."/>
            <person name="Nikitina A.S."/>
            <person name="Selezneva O.V."/>
            <person name="Tsaplina I.A."/>
            <person name="Letarova M.A."/>
            <person name="Kostryukova E.S."/>
            <person name="Letarov A.V."/>
        </authorList>
    </citation>
    <scope>NUCLEOTIDE SEQUENCE [LARGE SCALE GENOMIC DNA]</scope>
    <source>
        <strain evidence="8 9">Kr1</strain>
    </source>
</reference>
<keyword evidence="9" id="KW-1185">Reference proteome</keyword>
<dbReference type="Proteomes" id="UP000325292">
    <property type="component" value="Chromosome"/>
</dbReference>
<evidence type="ECO:0000256" key="3">
    <source>
        <dbReference type="ARBA" id="ARBA00022795"/>
    </source>
</evidence>
<feature type="region of interest" description="Disordered" evidence="7">
    <location>
        <begin position="60"/>
        <end position="87"/>
    </location>
</feature>
<dbReference type="Pfam" id="PF02599">
    <property type="entry name" value="CsrA"/>
    <property type="match status" value="1"/>
</dbReference>
<keyword evidence="5 6" id="KW-0694">RNA-binding</keyword>
<organism evidence="8 9">
    <name type="scientific">Sulfobacillus thermotolerans</name>
    <dbReference type="NCBI Taxonomy" id="338644"/>
    <lineage>
        <taxon>Bacteria</taxon>
        <taxon>Bacillati</taxon>
        <taxon>Bacillota</taxon>
        <taxon>Clostridia</taxon>
        <taxon>Eubacteriales</taxon>
        <taxon>Clostridiales Family XVII. Incertae Sedis</taxon>
        <taxon>Sulfobacillus</taxon>
    </lineage>
</organism>
<evidence type="ECO:0000313" key="8">
    <source>
        <dbReference type="EMBL" id="AUW94958.1"/>
    </source>
</evidence>
<dbReference type="SUPFAM" id="SSF117130">
    <property type="entry name" value="CsrA-like"/>
    <property type="match status" value="1"/>
</dbReference>
<keyword evidence="3 6" id="KW-1005">Bacterial flagellum biogenesis</keyword>
<gene>
    <name evidence="6" type="primary">csrA</name>
    <name evidence="8" type="ORF">BXT84_14175</name>
</gene>
<evidence type="ECO:0000256" key="7">
    <source>
        <dbReference type="SAM" id="MobiDB-lite"/>
    </source>
</evidence>
<dbReference type="InterPro" id="IPR036107">
    <property type="entry name" value="CsrA_sf"/>
</dbReference>
<name>A0ABM6RUH5_9FIRM</name>
<accession>A0ABM6RUH5</accession>
<dbReference type="PANTHER" id="PTHR34984">
    <property type="entry name" value="CARBON STORAGE REGULATOR"/>
    <property type="match status" value="1"/>
</dbReference>
<feature type="compositionally biased region" description="Pro residues" evidence="7">
    <location>
        <begin position="74"/>
        <end position="87"/>
    </location>
</feature>
<comment type="function">
    <text evidence="6">A translational regulator that binds mRNA to regulate translation initiation and/or mRNA stability. Usually binds in the 5'-UTR at or near the Shine-Dalgarno sequence preventing ribosome-binding, thus repressing translation. Its main target seems to be the major flagellin gene, while its function is anatagonized by FliW.</text>
</comment>
<evidence type="ECO:0000256" key="1">
    <source>
        <dbReference type="ARBA" id="ARBA00022490"/>
    </source>
</evidence>
<comment type="subcellular location">
    <subcellularLocation>
        <location evidence="6">Cytoplasm</location>
    </subcellularLocation>
</comment>
<sequence length="87" mass="9277">MLVLSRKTDEALIIGEGEIRIVILGVQGDQVKLGIEAPRAVSVMREELFRAQKENALAAHSVSPDDLSDLKAPAPVPPSPSPKPKSP</sequence>
<dbReference type="EMBL" id="CP019454">
    <property type="protein sequence ID" value="AUW94958.1"/>
    <property type="molecule type" value="Genomic_DNA"/>
</dbReference>
<evidence type="ECO:0000256" key="4">
    <source>
        <dbReference type="ARBA" id="ARBA00022845"/>
    </source>
</evidence>
<comment type="subunit">
    <text evidence="6">Homodimer; the beta-strands of each monomer intercalate to form a hydrophobic core, while the alpha-helices form wings that extend away from the core.</text>
</comment>
<evidence type="ECO:0000256" key="6">
    <source>
        <dbReference type="HAMAP-Rule" id="MF_00167"/>
    </source>
</evidence>
<keyword evidence="1 6" id="KW-0963">Cytoplasm</keyword>
<proteinExistence type="inferred from homology"/>
<dbReference type="HAMAP" id="MF_00167">
    <property type="entry name" value="CsrA"/>
    <property type="match status" value="1"/>
</dbReference>
<dbReference type="RefSeq" id="WP_103375833.1">
    <property type="nucleotide sequence ID" value="NZ_CP133983.1"/>
</dbReference>
<dbReference type="PANTHER" id="PTHR34984:SF1">
    <property type="entry name" value="CARBON STORAGE REGULATOR"/>
    <property type="match status" value="1"/>
</dbReference>
<evidence type="ECO:0000256" key="2">
    <source>
        <dbReference type="ARBA" id="ARBA00022491"/>
    </source>
</evidence>
<protein>
    <recommendedName>
        <fullName evidence="6">Translational regulator CsrA</fullName>
    </recommendedName>
</protein>
<evidence type="ECO:0000256" key="5">
    <source>
        <dbReference type="ARBA" id="ARBA00022884"/>
    </source>
</evidence>
<dbReference type="NCBIfam" id="NF002469">
    <property type="entry name" value="PRK01712.1"/>
    <property type="match status" value="1"/>
</dbReference>
<keyword evidence="2 6" id="KW-0678">Repressor</keyword>
<dbReference type="InterPro" id="IPR003751">
    <property type="entry name" value="CsrA"/>
</dbReference>